<gene>
    <name evidence="11" type="primary">cysT</name>
    <name evidence="11" type="ORF">IAE60_08790</name>
</gene>
<comment type="function">
    <text evidence="9">Part of the ABC transporter complex (TC 3.A.1.6.1) involved in sulfate/thiosulfate import.</text>
</comment>
<dbReference type="FunFam" id="1.10.3720.10:FF:000004">
    <property type="entry name" value="Sulfate transport system permease protein CysT"/>
    <property type="match status" value="1"/>
</dbReference>
<evidence type="ECO:0000256" key="7">
    <source>
        <dbReference type="ARBA" id="ARBA00023136"/>
    </source>
</evidence>
<feature type="domain" description="ABC transmembrane type-1" evidence="10">
    <location>
        <begin position="68"/>
        <end position="271"/>
    </location>
</feature>
<dbReference type="Gene3D" id="1.10.3720.10">
    <property type="entry name" value="MetI-like"/>
    <property type="match status" value="1"/>
</dbReference>
<dbReference type="GO" id="GO:0005886">
    <property type="term" value="C:plasma membrane"/>
    <property type="evidence" value="ECO:0007669"/>
    <property type="project" value="UniProtKB-SubCell"/>
</dbReference>
<dbReference type="InterPro" id="IPR035906">
    <property type="entry name" value="MetI-like_sf"/>
</dbReference>
<feature type="transmembrane region" description="Helical" evidence="9">
    <location>
        <begin position="146"/>
        <end position="164"/>
    </location>
</feature>
<feature type="transmembrane region" description="Helical" evidence="9">
    <location>
        <begin position="106"/>
        <end position="126"/>
    </location>
</feature>
<comment type="subunit">
    <text evidence="2">The complex is composed of two ATP-binding proteins (CysA), two transmembrane proteins (CysT and CysW) and a solute-binding protein (CysP).</text>
</comment>
<evidence type="ECO:0000256" key="4">
    <source>
        <dbReference type="ARBA" id="ARBA00022692"/>
    </source>
</evidence>
<dbReference type="AlphaFoldDB" id="A0A7G9THA0"/>
<evidence type="ECO:0000256" key="6">
    <source>
        <dbReference type="ARBA" id="ARBA00023032"/>
    </source>
</evidence>
<evidence type="ECO:0000313" key="11">
    <source>
        <dbReference type="EMBL" id="QNN79475.1"/>
    </source>
</evidence>
<dbReference type="SUPFAM" id="SSF161098">
    <property type="entry name" value="MetI-like"/>
    <property type="match status" value="1"/>
</dbReference>
<evidence type="ECO:0000256" key="5">
    <source>
        <dbReference type="ARBA" id="ARBA00022989"/>
    </source>
</evidence>
<feature type="transmembrane region" description="Helical" evidence="9">
    <location>
        <begin position="65"/>
        <end position="94"/>
    </location>
</feature>
<evidence type="ECO:0000256" key="3">
    <source>
        <dbReference type="ARBA" id="ARBA00022448"/>
    </source>
</evidence>
<dbReference type="RefSeq" id="WP_187574557.1">
    <property type="nucleotide sequence ID" value="NZ_CP060731.1"/>
</dbReference>
<proteinExistence type="inferred from homology"/>
<evidence type="ECO:0000256" key="8">
    <source>
        <dbReference type="ARBA" id="ARBA00025323"/>
    </source>
</evidence>
<evidence type="ECO:0000313" key="12">
    <source>
        <dbReference type="Proteomes" id="UP000515838"/>
    </source>
</evidence>
<accession>A0A7G9THA0</accession>
<dbReference type="EMBL" id="CP060731">
    <property type="protein sequence ID" value="QNN79475.1"/>
    <property type="molecule type" value="Genomic_DNA"/>
</dbReference>
<comment type="subcellular location">
    <subcellularLocation>
        <location evidence="1">Cell membrane</location>
        <topology evidence="1">Multi-pass membrane protein</topology>
    </subcellularLocation>
</comment>
<evidence type="ECO:0000256" key="1">
    <source>
        <dbReference type="ARBA" id="ARBA00004651"/>
    </source>
</evidence>
<feature type="transmembrane region" description="Helical" evidence="9">
    <location>
        <begin position="21"/>
        <end position="45"/>
    </location>
</feature>
<dbReference type="PROSITE" id="PS50928">
    <property type="entry name" value="ABC_TM1"/>
    <property type="match status" value="1"/>
</dbReference>
<evidence type="ECO:0000256" key="9">
    <source>
        <dbReference type="RuleBase" id="RU366001"/>
    </source>
</evidence>
<organism evidence="11 12">
    <name type="scientific">Pseudoxanthomonas mexicana</name>
    <dbReference type="NCBI Taxonomy" id="128785"/>
    <lineage>
        <taxon>Bacteria</taxon>
        <taxon>Pseudomonadati</taxon>
        <taxon>Pseudomonadota</taxon>
        <taxon>Gammaproteobacteria</taxon>
        <taxon>Lysobacterales</taxon>
        <taxon>Lysobacteraceae</taxon>
        <taxon>Pseudoxanthomonas</taxon>
    </lineage>
</organism>
<dbReference type="PANTHER" id="PTHR30406">
    <property type="entry name" value="SULFATE TRANSPORT SYSTEM PERMEASE PROTEIN"/>
    <property type="match status" value="1"/>
</dbReference>
<comment type="caution">
    <text evidence="9">Lacks conserved residue(s) required for the propagation of feature annotation.</text>
</comment>
<evidence type="ECO:0000256" key="2">
    <source>
        <dbReference type="ARBA" id="ARBA00011779"/>
    </source>
</evidence>
<name>A0A7G9THA0_PSEMX</name>
<keyword evidence="7 9" id="KW-0472">Membrane</keyword>
<protein>
    <recommendedName>
        <fullName evidence="9">Sulfate transport system permease protein CysT</fullName>
    </recommendedName>
</protein>
<dbReference type="CDD" id="cd06261">
    <property type="entry name" value="TM_PBP2"/>
    <property type="match status" value="1"/>
</dbReference>
<keyword evidence="6 9" id="KW-0764">Sulfate transport</keyword>
<keyword evidence="3 9" id="KW-0813">Transport</keyword>
<dbReference type="InterPro" id="IPR011865">
    <property type="entry name" value="CysT_permease"/>
</dbReference>
<dbReference type="NCBIfam" id="TIGR02139">
    <property type="entry name" value="permease_CysT"/>
    <property type="match status" value="1"/>
</dbReference>
<dbReference type="GO" id="GO:0015419">
    <property type="term" value="F:ABC-type sulfate transporter activity"/>
    <property type="evidence" value="ECO:0007669"/>
    <property type="project" value="UniProtKB-UniRule"/>
</dbReference>
<dbReference type="PANTHER" id="PTHR30406:SF8">
    <property type="entry name" value="SULFATE TRANSPORT SYSTEM PERMEASE PROTEIN CYST"/>
    <property type="match status" value="1"/>
</dbReference>
<comment type="function">
    <text evidence="8">Part of the ABC transporter complex CysAWTP (TC 3.A.1.6.1) involved in sulfate/thiosulfate import. Probably responsible for the translocation of the substrate across the membrane.</text>
</comment>
<dbReference type="InterPro" id="IPR000515">
    <property type="entry name" value="MetI-like"/>
</dbReference>
<feature type="transmembrane region" description="Helical" evidence="9">
    <location>
        <begin position="196"/>
        <end position="214"/>
    </location>
</feature>
<feature type="transmembrane region" description="Helical" evidence="9">
    <location>
        <begin position="253"/>
        <end position="274"/>
    </location>
</feature>
<dbReference type="InterPro" id="IPR005667">
    <property type="entry name" value="Sulph_transpt2"/>
</dbReference>
<keyword evidence="4 9" id="KW-0812">Transmembrane</keyword>
<sequence length="287" mass="30409">MAVVSPPLPGRARTRRIIPGFGLSLGYTLLWLGLIVLIPLVGVFFKASGLGVAGLWSIWTEPRVLAALRISFGTAVAAAAFNAVMGTLVAWVFVRYRFPGKRVFDAMIDLPFALPTAVAGIALTALYGPTGWIGQWLEAAGIKVAYSPLGITVALVFIGLPFVVRVVQPVLAEVEVELEEAAATLGASRWQTVRRVVLPTLWPAVLAGFALAFARGVGEYGSVIFIAGNLPGVSEIAPLLITIKLEEFDYEGATAIAAAMLLLSFALLLVINTLQARLQRTGKRAGG</sequence>
<dbReference type="NCBIfam" id="TIGR00969">
    <property type="entry name" value="3a0106s02"/>
    <property type="match status" value="1"/>
</dbReference>
<evidence type="ECO:0000259" key="10">
    <source>
        <dbReference type="PROSITE" id="PS50928"/>
    </source>
</evidence>
<comment type="similarity">
    <text evidence="9">Belongs to the binding-protein-dependent transport system permease family. CysTW subfamily.</text>
</comment>
<keyword evidence="5 9" id="KW-1133">Transmembrane helix</keyword>
<dbReference type="Proteomes" id="UP000515838">
    <property type="component" value="Chromosome"/>
</dbReference>
<reference evidence="11 12" key="1">
    <citation type="submission" date="2020-08" db="EMBL/GenBank/DDBJ databases">
        <title>Streptomycin Non-resistant strain, P. mexicana.</title>
        <authorList>
            <person name="Ganesh-Kumar S."/>
            <person name="Zhe T."/>
            <person name="Yu Z."/>
            <person name="Min Y."/>
        </authorList>
    </citation>
    <scope>NUCLEOTIDE SEQUENCE [LARGE SCALE GENOMIC DNA]</scope>
    <source>
        <strain evidence="11 12">GTZY2</strain>
    </source>
</reference>
<dbReference type="GeneID" id="81471063"/>
<dbReference type="Pfam" id="PF00528">
    <property type="entry name" value="BPD_transp_1"/>
    <property type="match status" value="1"/>
</dbReference>